<evidence type="ECO:0000259" key="2">
    <source>
        <dbReference type="Pfam" id="PF13786"/>
    </source>
</evidence>
<keyword evidence="1" id="KW-1133">Transmembrane helix</keyword>
<dbReference type="Gene3D" id="2.60.40.1640">
    <property type="entry name" value="Conserved domain protein"/>
    <property type="match status" value="1"/>
</dbReference>
<gene>
    <name evidence="4" type="ORF">WAZ07_22230</name>
</gene>
<comment type="caution">
    <text evidence="4">The sequence shown here is derived from an EMBL/GenBank/DDBJ whole genome shotgun (WGS) entry which is preliminary data.</text>
</comment>
<dbReference type="Pfam" id="PF13786">
    <property type="entry name" value="DUF4179"/>
    <property type="match status" value="1"/>
</dbReference>
<evidence type="ECO:0000313" key="4">
    <source>
        <dbReference type="EMBL" id="MEI4803893.1"/>
    </source>
</evidence>
<sequence>MKDIYELLNDINIDETEFEEMEATEFEKANMKRTLKQSIHRKKHTKSWKVKIAAATVIVGLSATTFGLAFPTYAGSLPIIGDIFRFLDNGRTGLYDRYKEFSTEMNMTKESKGIKVTINDAIFDGKTTTVTYSIESEQDLGDKPNVLGNLDLMDANGMTGSSQISKVGENKYVGLMTTTHHNPNKKDSINVRWNVEGITIPDQKKEIKGNWNFAFHLKAIDSNEKSISGSTEKDGVKVNMEKLAITPMSFIVYYNQEVTKEVRKKWDDVDVELEIKDDLGNQYSGEGNGGTGKDPYNISWSKTFQKLDKNATKLIITPHVNLRIHTPSNHGGVEMAGGKEKKISVPEKSGEEKNFVLEDIVINFKK</sequence>
<dbReference type="Pfam" id="PF18705">
    <property type="entry name" value="DUF5643"/>
    <property type="match status" value="1"/>
</dbReference>
<feature type="transmembrane region" description="Helical" evidence="1">
    <location>
        <begin position="50"/>
        <end position="70"/>
    </location>
</feature>
<reference evidence="4 5" key="1">
    <citation type="submission" date="2024-01" db="EMBL/GenBank/DDBJ databases">
        <title>Seven novel Bacillus-like species.</title>
        <authorList>
            <person name="Liu G."/>
        </authorList>
    </citation>
    <scope>NUCLEOTIDE SEQUENCE [LARGE SCALE GENOMIC DNA]</scope>
    <source>
        <strain evidence="4 5">FJAT-51639</strain>
    </source>
</reference>
<proteinExistence type="predicted"/>
<dbReference type="Gene3D" id="2.60.40.1630">
    <property type="entry name" value="bacillus anthracis domain"/>
    <property type="match status" value="1"/>
</dbReference>
<evidence type="ECO:0000313" key="5">
    <source>
        <dbReference type="Proteomes" id="UP001372526"/>
    </source>
</evidence>
<accession>A0ABU8FMG4</accession>
<feature type="domain" description="DUF5643" evidence="3">
    <location>
        <begin position="230"/>
        <end position="339"/>
    </location>
</feature>
<keyword evidence="1" id="KW-0472">Membrane</keyword>
<keyword evidence="1" id="KW-0812">Transmembrane</keyword>
<dbReference type="InterPro" id="IPR025436">
    <property type="entry name" value="DUF4179"/>
</dbReference>
<keyword evidence="5" id="KW-1185">Reference proteome</keyword>
<dbReference type="InterPro" id="IPR040680">
    <property type="entry name" value="DUF5643"/>
</dbReference>
<dbReference type="EMBL" id="JBAWSX010000019">
    <property type="protein sequence ID" value="MEI4803893.1"/>
    <property type="molecule type" value="Genomic_DNA"/>
</dbReference>
<evidence type="ECO:0000256" key="1">
    <source>
        <dbReference type="SAM" id="Phobius"/>
    </source>
</evidence>
<name>A0ABU8FMG4_9BACI</name>
<evidence type="ECO:0000259" key="3">
    <source>
        <dbReference type="Pfam" id="PF18705"/>
    </source>
</evidence>
<protein>
    <submittedName>
        <fullName evidence="4">DUF4179 domain-containing protein</fullName>
    </submittedName>
</protein>
<organism evidence="4 5">
    <name type="scientific">Bacillus bruguierae</name>
    <dbReference type="NCBI Taxonomy" id="3127667"/>
    <lineage>
        <taxon>Bacteria</taxon>
        <taxon>Bacillati</taxon>
        <taxon>Bacillota</taxon>
        <taxon>Bacilli</taxon>
        <taxon>Bacillales</taxon>
        <taxon>Bacillaceae</taxon>
        <taxon>Bacillus</taxon>
    </lineage>
</organism>
<feature type="domain" description="DUF4179" evidence="2">
    <location>
        <begin position="44"/>
        <end position="136"/>
    </location>
</feature>
<dbReference type="RefSeq" id="WP_336474193.1">
    <property type="nucleotide sequence ID" value="NZ_JBAWSX010000019.1"/>
</dbReference>
<dbReference type="Proteomes" id="UP001372526">
    <property type="component" value="Unassembled WGS sequence"/>
</dbReference>